<evidence type="ECO:0000313" key="2">
    <source>
        <dbReference type="EMBL" id="KAG5495195.1"/>
    </source>
</evidence>
<reference evidence="2 3" key="1">
    <citation type="submission" date="2021-02" db="EMBL/GenBank/DDBJ databases">
        <title>Porcisia hertigi Genome sequencing and assembly.</title>
        <authorList>
            <person name="Almutairi H."/>
            <person name="Gatherer D."/>
        </authorList>
    </citation>
    <scope>NUCLEOTIDE SEQUENCE [LARGE SCALE GENOMIC DNA]</scope>
    <source>
        <strain evidence="2 3">C119</strain>
    </source>
</reference>
<dbReference type="GeneID" id="94288367"/>
<keyword evidence="1" id="KW-1133">Transmembrane helix</keyword>
<organism evidence="2 3">
    <name type="scientific">Porcisia hertigi</name>
    <dbReference type="NCBI Taxonomy" id="2761500"/>
    <lineage>
        <taxon>Eukaryota</taxon>
        <taxon>Discoba</taxon>
        <taxon>Euglenozoa</taxon>
        <taxon>Kinetoplastea</taxon>
        <taxon>Metakinetoplastina</taxon>
        <taxon>Trypanosomatida</taxon>
        <taxon>Trypanosomatidae</taxon>
        <taxon>Leishmaniinae</taxon>
        <taxon>Porcisia</taxon>
    </lineage>
</organism>
<gene>
    <name evidence="2" type="ORF">JKF63_02250</name>
</gene>
<evidence type="ECO:0000256" key="1">
    <source>
        <dbReference type="SAM" id="Phobius"/>
    </source>
</evidence>
<dbReference type="OrthoDB" id="441016at2759"/>
<accession>A0A836I2B3</accession>
<name>A0A836I2B3_9TRYP</name>
<feature type="transmembrane region" description="Helical" evidence="1">
    <location>
        <begin position="181"/>
        <end position="202"/>
    </location>
</feature>
<comment type="caution">
    <text evidence="2">The sequence shown here is derived from an EMBL/GenBank/DDBJ whole genome shotgun (WGS) entry which is preliminary data.</text>
</comment>
<dbReference type="RefSeq" id="XP_067754447.1">
    <property type="nucleotide sequence ID" value="XM_067898290.1"/>
</dbReference>
<proteinExistence type="predicted"/>
<keyword evidence="3" id="KW-1185">Reference proteome</keyword>
<dbReference type="AlphaFoldDB" id="A0A836I2B3"/>
<protein>
    <submittedName>
        <fullName evidence="2">Uncharacterized protein</fullName>
    </submittedName>
</protein>
<sequence length="287" mass="32898">MLSRILHTQLRGSAAAVTATAVSARRSALSPAIRFGALGARCLRGGLAGSSNANSIGNARGGVASSLFLLNSKRFVQFEQTSDTLLGVNKNKRAMHNRWVTKSTKEYMSEADSKVSKGNSLLFSAREHRRESMEKRKERFREVAEETDRTFELELDRMRDDNDRRWKKGFNFFKRQGKAFVLLYIFAYLAPLSILYLGFASGLLPKDAVFEFLFFFLQTFIDREVFFKRVEAWDTYSNFGFAFVVNEMLEFARFPLVMFFFYQARPFLTGVNQRVKASIFRFNAAES</sequence>
<dbReference type="Proteomes" id="UP000674318">
    <property type="component" value="Unassembled WGS sequence"/>
</dbReference>
<dbReference type="EMBL" id="JAFJZO010000033">
    <property type="protein sequence ID" value="KAG5495195.1"/>
    <property type="molecule type" value="Genomic_DNA"/>
</dbReference>
<dbReference type="KEGG" id="phet:94288367"/>
<keyword evidence="1" id="KW-0472">Membrane</keyword>
<evidence type="ECO:0000313" key="3">
    <source>
        <dbReference type="Proteomes" id="UP000674318"/>
    </source>
</evidence>
<keyword evidence="1" id="KW-0812">Transmembrane</keyword>